<dbReference type="Proteomes" id="UP001589710">
    <property type="component" value="Unassembled WGS sequence"/>
</dbReference>
<protein>
    <submittedName>
        <fullName evidence="1">Uncharacterized protein</fullName>
    </submittedName>
</protein>
<accession>A0ABV5R7A3</accession>
<evidence type="ECO:0000313" key="1">
    <source>
        <dbReference type="EMBL" id="MFB9573127.1"/>
    </source>
</evidence>
<comment type="caution">
    <text evidence="1">The sequence shown here is derived from an EMBL/GenBank/DDBJ whole genome shotgun (WGS) entry which is preliminary data.</text>
</comment>
<reference evidence="1 2" key="1">
    <citation type="submission" date="2024-09" db="EMBL/GenBank/DDBJ databases">
        <authorList>
            <person name="Sun Q."/>
            <person name="Mori K."/>
        </authorList>
    </citation>
    <scope>NUCLEOTIDE SEQUENCE [LARGE SCALE GENOMIC DNA]</scope>
    <source>
        <strain evidence="1 2">JCM 3331</strain>
    </source>
</reference>
<dbReference type="RefSeq" id="WP_345519954.1">
    <property type="nucleotide sequence ID" value="NZ_BAAAXD010000055.1"/>
</dbReference>
<keyword evidence="2" id="KW-1185">Reference proteome</keyword>
<evidence type="ECO:0000313" key="2">
    <source>
        <dbReference type="Proteomes" id="UP001589710"/>
    </source>
</evidence>
<proteinExistence type="predicted"/>
<organism evidence="1 2">
    <name type="scientific">Streptomyces yanii</name>
    <dbReference type="NCBI Taxonomy" id="78510"/>
    <lineage>
        <taxon>Bacteria</taxon>
        <taxon>Bacillati</taxon>
        <taxon>Actinomycetota</taxon>
        <taxon>Actinomycetes</taxon>
        <taxon>Kitasatosporales</taxon>
        <taxon>Streptomycetaceae</taxon>
        <taxon>Streptomyces</taxon>
    </lineage>
</organism>
<sequence>MAVSVTLPADQETAYRHFCEDIVTILSWGDTFAYRSHRAMYL</sequence>
<gene>
    <name evidence="1" type="ORF">ACFFTL_12565</name>
</gene>
<dbReference type="EMBL" id="JBHMCG010000056">
    <property type="protein sequence ID" value="MFB9573127.1"/>
    <property type="molecule type" value="Genomic_DNA"/>
</dbReference>
<name>A0ABV5R7A3_9ACTN</name>